<dbReference type="InterPro" id="IPR004772">
    <property type="entry name" value="TrkH"/>
</dbReference>
<feature type="transmembrane region" description="Helical" evidence="13">
    <location>
        <begin position="389"/>
        <end position="413"/>
    </location>
</feature>
<dbReference type="GO" id="GO:0046872">
    <property type="term" value="F:metal ion binding"/>
    <property type="evidence" value="ECO:0007669"/>
    <property type="project" value="UniProtKB-KW"/>
</dbReference>
<evidence type="ECO:0000256" key="4">
    <source>
        <dbReference type="ARBA" id="ARBA00022475"/>
    </source>
</evidence>
<feature type="binding site" evidence="12">
    <location>
        <position position="110"/>
    </location>
    <ligand>
        <name>K(+)</name>
        <dbReference type="ChEBI" id="CHEBI:29103"/>
    </ligand>
</feature>
<dbReference type="PANTHER" id="PTHR32024:SF2">
    <property type="entry name" value="TRK SYSTEM POTASSIUM UPTAKE PROTEIN TRKG-RELATED"/>
    <property type="match status" value="1"/>
</dbReference>
<dbReference type="Pfam" id="PF02386">
    <property type="entry name" value="TrkH"/>
    <property type="match status" value="1"/>
</dbReference>
<evidence type="ECO:0000256" key="8">
    <source>
        <dbReference type="ARBA" id="ARBA00022958"/>
    </source>
</evidence>
<dbReference type="PANTHER" id="PTHR32024">
    <property type="entry name" value="TRK SYSTEM POTASSIUM UPTAKE PROTEIN TRKG-RELATED"/>
    <property type="match status" value="1"/>
</dbReference>
<dbReference type="GO" id="GO:0015379">
    <property type="term" value="F:potassium:chloride symporter activity"/>
    <property type="evidence" value="ECO:0007669"/>
    <property type="project" value="InterPro"/>
</dbReference>
<reference evidence="15" key="1">
    <citation type="submission" date="2016-06" db="EMBL/GenBank/DDBJ databases">
        <title>Draft genome sequence of Desulfoplanes formicivorans strain Pf12B.</title>
        <authorList>
            <person name="Watanabe M."/>
            <person name="Kojima H."/>
            <person name="Fukui M."/>
        </authorList>
    </citation>
    <scope>NUCLEOTIDE SEQUENCE [LARGE SCALE GENOMIC DNA]</scope>
    <source>
        <strain evidence="15">Pf12B</strain>
    </source>
</reference>
<accession>A0A194AKK2</accession>
<evidence type="ECO:0000256" key="7">
    <source>
        <dbReference type="ARBA" id="ARBA00022692"/>
    </source>
</evidence>
<feature type="transmembrane region" description="Helical" evidence="13">
    <location>
        <begin position="7"/>
        <end position="30"/>
    </location>
</feature>
<dbReference type="EMBL" id="BDFE01000020">
    <property type="protein sequence ID" value="GAU09581.1"/>
    <property type="molecule type" value="Genomic_DNA"/>
</dbReference>
<feature type="binding site" evidence="12">
    <location>
        <position position="111"/>
    </location>
    <ligand>
        <name>K(+)</name>
        <dbReference type="ChEBI" id="CHEBI:29103"/>
    </ligand>
</feature>
<feature type="transmembrane region" description="Helical" evidence="13">
    <location>
        <begin position="273"/>
        <end position="294"/>
    </location>
</feature>
<keyword evidence="3" id="KW-0813">Transport</keyword>
<protein>
    <submittedName>
        <fullName evidence="14">Trk system potassium transporter TrkH</fullName>
    </submittedName>
</protein>
<evidence type="ECO:0000256" key="2">
    <source>
        <dbReference type="ARBA" id="ARBA00009137"/>
    </source>
</evidence>
<feature type="binding site" evidence="12">
    <location>
        <position position="314"/>
    </location>
    <ligand>
        <name>K(+)</name>
        <dbReference type="ChEBI" id="CHEBI:29103"/>
    </ligand>
</feature>
<gene>
    <name evidence="14" type="ORF">DPF_2310</name>
</gene>
<feature type="transmembrane region" description="Helical" evidence="13">
    <location>
        <begin position="135"/>
        <end position="160"/>
    </location>
</feature>
<dbReference type="InterPro" id="IPR003445">
    <property type="entry name" value="Cat_transpt"/>
</dbReference>
<dbReference type="STRING" id="1592317.DPF_2310"/>
<feature type="binding site" evidence="12">
    <location>
        <position position="315"/>
    </location>
    <ligand>
        <name>K(+)</name>
        <dbReference type="ChEBI" id="CHEBI:29103"/>
    </ligand>
</feature>
<keyword evidence="7 13" id="KW-0812">Transmembrane</keyword>
<dbReference type="OrthoDB" id="9810952at2"/>
<sequence length="481" mass="52134">MRWGQTLYLIGVILVFVGLSMLVPLGFSLYYQDAGIIPLAVGILMTLAVGTGLIFGFKPRPPRPLNHREGMAVVALGWAAAGLFGAVPFCLGGVGGLTDAVFESFSGFTTTGASILNDIEAVPRGLLMWRSLTHWLGGMGIIVLSLAILPFLGVGGMQLYKAEVPGPVPDKLRPRIKDTAVTLWKVYVLFTLVETALLMFGGMDFFDGLCHSFGTLATGGFSTKNTSIAWYDSAYIDGVITVFMFLAGINFALHFNLLRGKPLLLLKDSEFRFFALIVGLIIAICTLVNQGSVYPSWVESFRYSAFQVISIITTTGYGTSDYELWLPLPQLLLLVCMFIGGCAGSTSGGMKCMRIMLLFKQGYRELFRLIHPRGVRNVKIGERLVKPEVLSGVWGFFVLFLGLQVISTLLVAATGVDVLTSVSAVLACIGNIGPGLGSVGPTDNFAHIPALGKWVLILCMLLGRLEVYTVIVLFVPEFWKK</sequence>
<dbReference type="NCBIfam" id="TIGR00933">
    <property type="entry name" value="2a38"/>
    <property type="match status" value="1"/>
</dbReference>
<evidence type="ECO:0000256" key="3">
    <source>
        <dbReference type="ARBA" id="ARBA00022448"/>
    </source>
</evidence>
<evidence type="ECO:0000256" key="12">
    <source>
        <dbReference type="PIRSR" id="PIRSR006247-1"/>
    </source>
</evidence>
<keyword evidence="4" id="KW-1003">Cell membrane</keyword>
<feature type="transmembrane region" description="Helical" evidence="13">
    <location>
        <begin position="331"/>
        <end position="350"/>
    </location>
</feature>
<keyword evidence="11 13" id="KW-0472">Membrane</keyword>
<keyword evidence="9 13" id="KW-1133">Transmembrane helix</keyword>
<keyword evidence="15" id="KW-1185">Reference proteome</keyword>
<feature type="transmembrane region" description="Helical" evidence="13">
    <location>
        <begin position="454"/>
        <end position="475"/>
    </location>
</feature>
<evidence type="ECO:0000256" key="6">
    <source>
        <dbReference type="ARBA" id="ARBA00022538"/>
    </source>
</evidence>
<keyword evidence="6" id="KW-0633">Potassium transport</keyword>
<dbReference type="AlphaFoldDB" id="A0A194AKK2"/>
<feature type="binding site" evidence="12">
    <location>
        <position position="219"/>
    </location>
    <ligand>
        <name>K(+)</name>
        <dbReference type="ChEBI" id="CHEBI:29103"/>
    </ligand>
</feature>
<organism evidence="14 15">
    <name type="scientific">Desulfoplanes formicivorans</name>
    <dbReference type="NCBI Taxonomy" id="1592317"/>
    <lineage>
        <taxon>Bacteria</taxon>
        <taxon>Pseudomonadati</taxon>
        <taxon>Thermodesulfobacteriota</taxon>
        <taxon>Desulfovibrionia</taxon>
        <taxon>Desulfovibrionales</taxon>
        <taxon>Desulfoplanaceae</taxon>
        <taxon>Desulfoplanes</taxon>
    </lineage>
</organism>
<dbReference type="Proteomes" id="UP000095200">
    <property type="component" value="Unassembled WGS sequence"/>
</dbReference>
<comment type="caution">
    <text evidence="14">The sequence shown here is derived from an EMBL/GenBank/DDBJ whole genome shotgun (WGS) entry which is preliminary data.</text>
</comment>
<evidence type="ECO:0000256" key="1">
    <source>
        <dbReference type="ARBA" id="ARBA00004429"/>
    </source>
</evidence>
<feature type="binding site" evidence="12">
    <location>
        <position position="431"/>
    </location>
    <ligand>
        <name>K(+)</name>
        <dbReference type="ChEBI" id="CHEBI:29103"/>
    </ligand>
</feature>
<feature type="transmembrane region" description="Helical" evidence="13">
    <location>
        <begin position="234"/>
        <end position="253"/>
    </location>
</feature>
<keyword evidence="8 12" id="KW-0630">Potassium</keyword>
<evidence type="ECO:0000256" key="13">
    <source>
        <dbReference type="SAM" id="Phobius"/>
    </source>
</evidence>
<dbReference type="PIRSF" id="PIRSF006247">
    <property type="entry name" value="TrkH"/>
    <property type="match status" value="1"/>
</dbReference>
<evidence type="ECO:0000256" key="10">
    <source>
        <dbReference type="ARBA" id="ARBA00023065"/>
    </source>
</evidence>
<keyword evidence="12" id="KW-0479">Metal-binding</keyword>
<keyword evidence="5" id="KW-0997">Cell inner membrane</keyword>
<evidence type="ECO:0000256" key="9">
    <source>
        <dbReference type="ARBA" id="ARBA00022989"/>
    </source>
</evidence>
<name>A0A194AKK2_9BACT</name>
<feature type="transmembrane region" description="Helical" evidence="13">
    <location>
        <begin position="69"/>
        <end position="94"/>
    </location>
</feature>
<dbReference type="GO" id="GO:0005886">
    <property type="term" value="C:plasma membrane"/>
    <property type="evidence" value="ECO:0007669"/>
    <property type="project" value="UniProtKB-SubCell"/>
</dbReference>
<proteinExistence type="inferred from homology"/>
<evidence type="ECO:0000256" key="5">
    <source>
        <dbReference type="ARBA" id="ARBA00022519"/>
    </source>
</evidence>
<feature type="transmembrane region" description="Helical" evidence="13">
    <location>
        <begin position="181"/>
        <end position="203"/>
    </location>
</feature>
<evidence type="ECO:0000256" key="11">
    <source>
        <dbReference type="ARBA" id="ARBA00023136"/>
    </source>
</evidence>
<keyword evidence="10" id="KW-0406">Ion transport</keyword>
<feature type="transmembrane region" description="Helical" evidence="13">
    <location>
        <begin position="36"/>
        <end position="57"/>
    </location>
</feature>
<evidence type="ECO:0000313" key="14">
    <source>
        <dbReference type="EMBL" id="GAU09581.1"/>
    </source>
</evidence>
<dbReference type="RefSeq" id="WP_069859845.1">
    <property type="nucleotide sequence ID" value="NZ_BDFE01000020.1"/>
</dbReference>
<evidence type="ECO:0000313" key="15">
    <source>
        <dbReference type="Proteomes" id="UP000095200"/>
    </source>
</evidence>
<comment type="similarity">
    <text evidence="2">Belongs to the TrkH potassium transport family.</text>
</comment>
<comment type="subcellular location">
    <subcellularLocation>
        <location evidence="1">Cell inner membrane</location>
        <topology evidence="1">Multi-pass membrane protein</topology>
    </subcellularLocation>
</comment>